<protein>
    <recommendedName>
        <fullName evidence="1">Dynein heavy chain tail domain-containing protein</fullName>
    </recommendedName>
</protein>
<organism evidence="2 3">
    <name type="scientific">Diploptera punctata</name>
    <name type="common">Pacific beetle cockroach</name>
    <dbReference type="NCBI Taxonomy" id="6984"/>
    <lineage>
        <taxon>Eukaryota</taxon>
        <taxon>Metazoa</taxon>
        <taxon>Ecdysozoa</taxon>
        <taxon>Arthropoda</taxon>
        <taxon>Hexapoda</taxon>
        <taxon>Insecta</taxon>
        <taxon>Pterygota</taxon>
        <taxon>Neoptera</taxon>
        <taxon>Polyneoptera</taxon>
        <taxon>Dictyoptera</taxon>
        <taxon>Blattodea</taxon>
        <taxon>Blaberoidea</taxon>
        <taxon>Blaberidae</taxon>
        <taxon>Diplopterinae</taxon>
        <taxon>Diploptera</taxon>
    </lineage>
</organism>
<proteinExistence type="predicted"/>
<dbReference type="InterPro" id="IPR026983">
    <property type="entry name" value="DHC"/>
</dbReference>
<reference evidence="2" key="1">
    <citation type="journal article" date="2023" name="IScience">
        <title>Live-bearing cockroach genome reveals convergent evolutionary mechanisms linked to viviparity in insects and beyond.</title>
        <authorList>
            <person name="Fouks B."/>
            <person name="Harrison M.C."/>
            <person name="Mikhailova A.A."/>
            <person name="Marchal E."/>
            <person name="English S."/>
            <person name="Carruthers M."/>
            <person name="Jennings E.C."/>
            <person name="Chiamaka E.L."/>
            <person name="Frigard R.A."/>
            <person name="Pippel M."/>
            <person name="Attardo G.M."/>
            <person name="Benoit J.B."/>
            <person name="Bornberg-Bauer E."/>
            <person name="Tobe S.S."/>
        </authorList>
    </citation>
    <scope>NUCLEOTIDE SEQUENCE</scope>
    <source>
        <strain evidence="2">Stay&amp;Tobe</strain>
    </source>
</reference>
<reference evidence="2" key="2">
    <citation type="submission" date="2023-05" db="EMBL/GenBank/DDBJ databases">
        <authorList>
            <person name="Fouks B."/>
        </authorList>
    </citation>
    <scope>NUCLEOTIDE SEQUENCE</scope>
    <source>
        <strain evidence="2">Stay&amp;Tobe</strain>
        <tissue evidence="2">Testes</tissue>
    </source>
</reference>
<dbReference type="PANTHER" id="PTHR46532:SF11">
    <property type="entry name" value="DYNEIN AXONEMAL HEAVY CHAIN 12"/>
    <property type="match status" value="1"/>
</dbReference>
<dbReference type="EMBL" id="JASPKZ010010655">
    <property type="protein sequence ID" value="KAJ9574123.1"/>
    <property type="molecule type" value="Genomic_DNA"/>
</dbReference>
<sequence>MYIPYEGQDLSPEEASKNGELVKRMEGVVMQWTRQIRVALGDQSQPNIAELLCPIDEYEFWIYRYKNLAGLDFQLKNKQLKHICDILLMSQSAYIRSFLNLANEIEEGMKQAKSNIEFLQIVKEPCSDLEKTISPTEIPEVVPALLQCVRTIWMNSPYYNTKERLTILCRAVSNQVILQCIRSVNLNYIFEGNTRAGIRISQFHTTNSDVPWDLDVGPIFNHVDSFVQRCRDMIEVCEAMITFGRMDDAENIPKPRFSGTRGEEFEKICEKIEKDFRCHLKEIQNIQTTILDVKIPSWYDDIFRFRIQMKELEVIIENLIVAVFEQVDNVEEGVQALQAVFHYAKRDTIRPLFDRKTVEVYKMFGEEILETKKDMVEEHLNLLPGLPHFSGRATITRLKKNRLMQLMKILDDAKWLPPCGMGDEVRIQYDKLLITMEESVKNLYRKWQDTLEENIQSRLDKPLLVKSHYKPGLLESNFDRVLLNVCREAEYWQRLKFEVPTVISTVYNKWSSLKLLYERVLTVVMDYNRVIEALSSEERVLFKELIKVCDKKINPGLNKLKWNSDVSDLYISDCVIYTAELDDTIQDFKNCNLEIVSICEKIADTPLFYIESAHVYDLMELDTHLVKCRDEALIKILKFYDDIMECMSVVHEAFENYIELMGTHWALYIHKIDSLVEEAFKLCVRSSLYMMYEILHGDGTSAPSQLIKIHAIMENYKLVFEPQLSDVATLLSHVLVGLVQIFSGIPRLVEKFHVAHFDLGAFWAVIERDGECNRLMDMINE</sequence>
<dbReference type="Proteomes" id="UP001233999">
    <property type="component" value="Unassembled WGS sequence"/>
</dbReference>
<keyword evidence="3" id="KW-1185">Reference proteome</keyword>
<evidence type="ECO:0000313" key="3">
    <source>
        <dbReference type="Proteomes" id="UP001233999"/>
    </source>
</evidence>
<dbReference type="GO" id="GO:0045505">
    <property type="term" value="F:dynein intermediate chain binding"/>
    <property type="evidence" value="ECO:0007669"/>
    <property type="project" value="InterPro"/>
</dbReference>
<dbReference type="PANTHER" id="PTHR46532">
    <property type="entry name" value="MALE FERTILITY FACTOR KL5"/>
    <property type="match status" value="1"/>
</dbReference>
<accession>A0AAD8E1S0</accession>
<dbReference type="GO" id="GO:0051959">
    <property type="term" value="F:dynein light intermediate chain binding"/>
    <property type="evidence" value="ECO:0007669"/>
    <property type="project" value="InterPro"/>
</dbReference>
<dbReference type="InterPro" id="IPR013594">
    <property type="entry name" value="Dynein_heavy_tail"/>
</dbReference>
<evidence type="ECO:0000259" key="1">
    <source>
        <dbReference type="Pfam" id="PF08385"/>
    </source>
</evidence>
<dbReference type="AlphaFoldDB" id="A0AAD8E1S0"/>
<evidence type="ECO:0000313" key="2">
    <source>
        <dbReference type="EMBL" id="KAJ9574123.1"/>
    </source>
</evidence>
<comment type="caution">
    <text evidence="2">The sequence shown here is derived from an EMBL/GenBank/DDBJ whole genome shotgun (WGS) entry which is preliminary data.</text>
</comment>
<name>A0AAD8E1S0_DIPPU</name>
<dbReference type="GO" id="GO:0007018">
    <property type="term" value="P:microtubule-based movement"/>
    <property type="evidence" value="ECO:0007669"/>
    <property type="project" value="InterPro"/>
</dbReference>
<gene>
    <name evidence="2" type="ORF">L9F63_008537</name>
</gene>
<feature type="domain" description="Dynein heavy chain tail" evidence="1">
    <location>
        <begin position="22"/>
        <end position="568"/>
    </location>
</feature>
<feature type="non-terminal residue" evidence="2">
    <location>
        <position position="781"/>
    </location>
</feature>
<dbReference type="Pfam" id="PF08385">
    <property type="entry name" value="DHC_N1"/>
    <property type="match status" value="1"/>
</dbReference>
<dbReference type="GO" id="GO:0005858">
    <property type="term" value="C:axonemal dynein complex"/>
    <property type="evidence" value="ECO:0007669"/>
    <property type="project" value="TreeGrafter"/>
</dbReference>